<proteinExistence type="predicted"/>
<organism evidence="4 5">
    <name type="scientific">Penicillium egyptiacum</name>
    <dbReference type="NCBI Taxonomy" id="1303716"/>
    <lineage>
        <taxon>Eukaryota</taxon>
        <taxon>Fungi</taxon>
        <taxon>Dikarya</taxon>
        <taxon>Ascomycota</taxon>
        <taxon>Pezizomycotina</taxon>
        <taxon>Eurotiomycetes</taxon>
        <taxon>Eurotiomycetidae</taxon>
        <taxon>Eurotiales</taxon>
        <taxon>Aspergillaceae</taxon>
        <taxon>Penicillium</taxon>
    </lineage>
</organism>
<gene>
    <name evidence="4" type="ORF">PEGY_LOCUS5378</name>
</gene>
<evidence type="ECO:0000313" key="4">
    <source>
        <dbReference type="EMBL" id="CAG8898773.1"/>
    </source>
</evidence>
<keyword evidence="1" id="KW-0175">Coiled coil</keyword>
<keyword evidence="5" id="KW-1185">Reference proteome</keyword>
<dbReference type="Gene3D" id="3.50.4.10">
    <property type="entry name" value="Hepatocyte Growth Factor"/>
    <property type="match status" value="1"/>
</dbReference>
<feature type="signal peptide" evidence="2">
    <location>
        <begin position="1"/>
        <end position="17"/>
    </location>
</feature>
<dbReference type="AlphaFoldDB" id="A0A9W4KGM5"/>
<dbReference type="Proteomes" id="UP001154252">
    <property type="component" value="Unassembled WGS sequence"/>
</dbReference>
<feature type="chain" id="PRO_5040851814" description="Apple domain-containing protein" evidence="2">
    <location>
        <begin position="18"/>
        <end position="481"/>
    </location>
</feature>
<keyword evidence="2" id="KW-0732">Signal</keyword>
<name>A0A9W4KGM5_9EURO</name>
<dbReference type="PROSITE" id="PS51257">
    <property type="entry name" value="PROKAR_LIPOPROTEIN"/>
    <property type="match status" value="1"/>
</dbReference>
<reference evidence="4" key="1">
    <citation type="submission" date="2021-07" db="EMBL/GenBank/DDBJ databases">
        <authorList>
            <person name="Branca A.L. A."/>
        </authorList>
    </citation>
    <scope>NUCLEOTIDE SEQUENCE</scope>
</reference>
<dbReference type="InterPro" id="IPR003609">
    <property type="entry name" value="Pan_app"/>
</dbReference>
<evidence type="ECO:0000313" key="5">
    <source>
        <dbReference type="Proteomes" id="UP001154252"/>
    </source>
</evidence>
<dbReference type="OrthoDB" id="4462933at2759"/>
<comment type="caution">
    <text evidence="4">The sequence shown here is derived from an EMBL/GenBank/DDBJ whole genome shotgun (WGS) entry which is preliminary data.</text>
</comment>
<evidence type="ECO:0000256" key="2">
    <source>
        <dbReference type="SAM" id="SignalP"/>
    </source>
</evidence>
<feature type="domain" description="Apple" evidence="3">
    <location>
        <begin position="427"/>
        <end position="460"/>
    </location>
</feature>
<evidence type="ECO:0000256" key="1">
    <source>
        <dbReference type="SAM" id="Coils"/>
    </source>
</evidence>
<sequence length="481" mass="52795">MVLKSTLFLLSAGSALAQQTPLGASCLSSPDPAGCCANGEIQGEETVGNVVFQYTCGFAPTPSKFTGHTVANAYECADLCAKDDSCFAASWRSSGSSARGNCFFAMGEDFESKEDKSFMLLARAPEPVPDPPCLTSTEANACCTGGRTEGEELVGDVLFKYTCGFVPTPSKFKGHNVASAFECAELCANDESCFATSWRTTGSNARGNCFFAMGETFESKSDNKHMLLARVIDEPTPDPNLDPTECEAEKTQCIDDKNRCEEEKAASEAVNHQCETDKNRAENAERECLRNTNEITEKKRQCREEQRQCHEEKAQQALQCHEDKAEQALENQHCQNQNNQLTLDLIKQQDEISDLQSTITTLQSTLDNLNSTYLALYKETKGVSCRSGVVNAEQRDDGCILPAGNKNFKIYYAKLDDPGSWDLGTPKTPSFAACAQLCARTSRCVRFAWATSNREGTCWMRSHGQDRKPTRFSAWSSGQLV</sequence>
<feature type="domain" description="Apple" evidence="3">
    <location>
        <begin position="176"/>
        <end position="209"/>
    </location>
</feature>
<dbReference type="Pfam" id="PF14295">
    <property type="entry name" value="PAN_4"/>
    <property type="match status" value="3"/>
</dbReference>
<accession>A0A9W4KGM5</accession>
<evidence type="ECO:0000259" key="3">
    <source>
        <dbReference type="Pfam" id="PF14295"/>
    </source>
</evidence>
<protein>
    <recommendedName>
        <fullName evidence="3">Apple domain-containing protein</fullName>
    </recommendedName>
</protein>
<feature type="coiled-coil region" evidence="1">
    <location>
        <begin position="267"/>
        <end position="372"/>
    </location>
</feature>
<feature type="domain" description="Apple" evidence="3">
    <location>
        <begin position="70"/>
        <end position="102"/>
    </location>
</feature>
<dbReference type="EMBL" id="CAJVRC010000863">
    <property type="protein sequence ID" value="CAG8898773.1"/>
    <property type="molecule type" value="Genomic_DNA"/>
</dbReference>